<proteinExistence type="predicted"/>
<evidence type="ECO:0000313" key="1">
    <source>
        <dbReference type="EMBL" id="RAV97946.1"/>
    </source>
</evidence>
<dbReference type="AlphaFoldDB" id="A0A364XVG5"/>
<dbReference type="RefSeq" id="WP_112749892.1">
    <property type="nucleotide sequence ID" value="NZ_QMFY01000024.1"/>
</dbReference>
<dbReference type="OrthoDB" id="1494649at2"/>
<evidence type="ECO:0000313" key="2">
    <source>
        <dbReference type="Proteomes" id="UP000251889"/>
    </source>
</evidence>
<reference evidence="1 2" key="1">
    <citation type="submission" date="2018-06" db="EMBL/GenBank/DDBJ databases">
        <title>Chryseolinea flavus sp. nov., a member of the phylum Bacteroidetes isolated from soil.</title>
        <authorList>
            <person name="Li Y."/>
            <person name="Wang J."/>
        </authorList>
    </citation>
    <scope>NUCLEOTIDE SEQUENCE [LARGE SCALE GENOMIC DNA]</scope>
    <source>
        <strain evidence="1 2">SDU1-6</strain>
    </source>
</reference>
<keyword evidence="2" id="KW-1185">Reference proteome</keyword>
<dbReference type="EMBL" id="QMFY01000024">
    <property type="protein sequence ID" value="RAV97946.1"/>
    <property type="molecule type" value="Genomic_DNA"/>
</dbReference>
<accession>A0A364XVG5</accession>
<comment type="caution">
    <text evidence="1">The sequence shown here is derived from an EMBL/GenBank/DDBJ whole genome shotgun (WGS) entry which is preliminary data.</text>
</comment>
<dbReference type="Proteomes" id="UP000251889">
    <property type="component" value="Unassembled WGS sequence"/>
</dbReference>
<organism evidence="1 2">
    <name type="scientific">Pseudochryseolinea flava</name>
    <dbReference type="NCBI Taxonomy" id="2059302"/>
    <lineage>
        <taxon>Bacteria</taxon>
        <taxon>Pseudomonadati</taxon>
        <taxon>Bacteroidota</taxon>
        <taxon>Cytophagia</taxon>
        <taxon>Cytophagales</taxon>
        <taxon>Fulvivirgaceae</taxon>
        <taxon>Pseudochryseolinea</taxon>
    </lineage>
</organism>
<protein>
    <submittedName>
        <fullName evidence="1">Uncharacterized protein</fullName>
    </submittedName>
</protein>
<sequence length="151" mass="17014">MERRDILKEQIEQLGKLLGKMLSTFLKLKSEGSTDVAFITTQAQAHEILGVHFEAFLQHDKDSMIELLKKKGFTDTHVEHLVDYFIAVGNAKLKDGDKSGLLLLNKATSLLDIADLISKTASLTRLEYKNRIQLTIDSNKKKSDDNHPTSF</sequence>
<name>A0A364XVG5_9BACT</name>
<gene>
    <name evidence="1" type="ORF">DQQ10_26100</name>
</gene>